<feature type="region of interest" description="Disordered" evidence="6">
    <location>
        <begin position="1"/>
        <end position="34"/>
    </location>
</feature>
<evidence type="ECO:0000256" key="5">
    <source>
        <dbReference type="ARBA" id="ARBA00023136"/>
    </source>
</evidence>
<dbReference type="GO" id="GO:0022857">
    <property type="term" value="F:transmembrane transporter activity"/>
    <property type="evidence" value="ECO:0007669"/>
    <property type="project" value="InterPro"/>
</dbReference>
<feature type="transmembrane region" description="Helical" evidence="7">
    <location>
        <begin position="370"/>
        <end position="393"/>
    </location>
</feature>
<evidence type="ECO:0000313" key="10">
    <source>
        <dbReference type="Proteomes" id="UP000246050"/>
    </source>
</evidence>
<dbReference type="AlphaFoldDB" id="A0A317DIY8"/>
<dbReference type="CDD" id="cd17370">
    <property type="entry name" value="MFS_MJ1317_like"/>
    <property type="match status" value="1"/>
</dbReference>
<feature type="transmembrane region" description="Helical" evidence="7">
    <location>
        <begin position="443"/>
        <end position="463"/>
    </location>
</feature>
<reference evidence="9 10" key="1">
    <citation type="submission" date="2018-05" db="EMBL/GenBank/DDBJ databases">
        <title>Micromonosporas from Atacama Desert.</title>
        <authorList>
            <person name="Carro L."/>
            <person name="Golinska P."/>
            <person name="Klenk H.-P."/>
            <person name="Goodfellow M."/>
        </authorList>
    </citation>
    <scope>NUCLEOTIDE SEQUENCE [LARGE SCALE GENOMIC DNA]</scope>
    <source>
        <strain evidence="9 10">4G51</strain>
    </source>
</reference>
<dbReference type="GO" id="GO:0005886">
    <property type="term" value="C:plasma membrane"/>
    <property type="evidence" value="ECO:0007669"/>
    <property type="project" value="UniProtKB-SubCell"/>
</dbReference>
<dbReference type="PANTHER" id="PTHR42688">
    <property type="entry name" value="CONSERVED PROTEIN"/>
    <property type="match status" value="1"/>
</dbReference>
<keyword evidence="2" id="KW-1003">Cell membrane</keyword>
<dbReference type="PROSITE" id="PS50850">
    <property type="entry name" value="MFS"/>
    <property type="match status" value="1"/>
</dbReference>
<dbReference type="InterPro" id="IPR011701">
    <property type="entry name" value="MFS"/>
</dbReference>
<protein>
    <submittedName>
        <fullName evidence="9">MFS transporter</fullName>
    </submittedName>
</protein>
<evidence type="ECO:0000256" key="1">
    <source>
        <dbReference type="ARBA" id="ARBA00004651"/>
    </source>
</evidence>
<evidence type="ECO:0000256" key="2">
    <source>
        <dbReference type="ARBA" id="ARBA00022475"/>
    </source>
</evidence>
<keyword evidence="3 7" id="KW-0812">Transmembrane</keyword>
<organism evidence="9 10">
    <name type="scientific">Micromonospora sicca</name>
    <dbReference type="NCBI Taxonomy" id="2202420"/>
    <lineage>
        <taxon>Bacteria</taxon>
        <taxon>Bacillati</taxon>
        <taxon>Actinomycetota</taxon>
        <taxon>Actinomycetes</taxon>
        <taxon>Micromonosporales</taxon>
        <taxon>Micromonosporaceae</taxon>
        <taxon>Micromonospora</taxon>
    </lineage>
</organism>
<dbReference type="InterPro" id="IPR052425">
    <property type="entry name" value="Uncharacterized_MFS-type"/>
</dbReference>
<dbReference type="OrthoDB" id="9803985at2"/>
<feature type="domain" description="Major facilitator superfamily (MFS) profile" evidence="8">
    <location>
        <begin position="71"/>
        <end position="467"/>
    </location>
</feature>
<feature type="transmembrane region" description="Helical" evidence="7">
    <location>
        <begin position="220"/>
        <end position="252"/>
    </location>
</feature>
<feature type="transmembrane region" description="Helical" evidence="7">
    <location>
        <begin position="329"/>
        <end position="350"/>
    </location>
</feature>
<feature type="transmembrane region" description="Helical" evidence="7">
    <location>
        <begin position="147"/>
        <end position="174"/>
    </location>
</feature>
<dbReference type="SUPFAM" id="SSF103473">
    <property type="entry name" value="MFS general substrate transporter"/>
    <property type="match status" value="1"/>
</dbReference>
<evidence type="ECO:0000256" key="6">
    <source>
        <dbReference type="SAM" id="MobiDB-lite"/>
    </source>
</evidence>
<dbReference type="InterPro" id="IPR020846">
    <property type="entry name" value="MFS_dom"/>
</dbReference>
<evidence type="ECO:0000256" key="3">
    <source>
        <dbReference type="ARBA" id="ARBA00022692"/>
    </source>
</evidence>
<gene>
    <name evidence="9" type="ORF">DKT69_14745</name>
</gene>
<evidence type="ECO:0000256" key="4">
    <source>
        <dbReference type="ARBA" id="ARBA00022989"/>
    </source>
</evidence>
<name>A0A317DIY8_9ACTN</name>
<keyword evidence="5 7" id="KW-0472">Membrane</keyword>
<comment type="caution">
    <text evidence="9">The sequence shown here is derived from an EMBL/GenBank/DDBJ whole genome shotgun (WGS) entry which is preliminary data.</text>
</comment>
<sequence>MASCGSAPPGYTTARTADSTCPATTRPPAPRSPCCCRQRPTRGVNVPSVPTGLADPIGEDAIRTPPDWSAWRVVVSFGVVSLAADMVYEGARSITGPLLGALGASAMVVGLVAGAGEAMSLLLRLAFGPLADRTGRYWSLTLAGYTLTAICVPLLAVAPFLGGAGLALACGLILTERAGKAVRSPAKTALLAQAAGAVGRGRGFAVHKALDQVGAFAGPLLVAGLVAATGLIWPAMAALAVPGAMAVGLLLWTRLRVPDPAGYDTDPPAPATVAGPRPGPVGSWLGTDLPRRFFLFAAAAGAATAGLVTFGIISFHANRTGLIPLASIPLLYAAAMAAAAVAALASGYLYDRWGGRVLLAVPLLSAAVPALALSGTVGAVVAGTLLWGAAVGVQDSTVKALVADLVPAARRATAYGVFAAVQGVAALAGGGLVGALYTRSLPTLIAVLGATQLLAMSMFAATLTNRRTSSPHS</sequence>
<evidence type="ECO:0000256" key="7">
    <source>
        <dbReference type="SAM" id="Phobius"/>
    </source>
</evidence>
<feature type="transmembrane region" description="Helical" evidence="7">
    <location>
        <begin position="414"/>
        <end position="437"/>
    </location>
</feature>
<evidence type="ECO:0000259" key="8">
    <source>
        <dbReference type="PROSITE" id="PS50850"/>
    </source>
</evidence>
<dbReference type="Pfam" id="PF07690">
    <property type="entry name" value="MFS_1"/>
    <property type="match status" value="1"/>
</dbReference>
<keyword evidence="4 7" id="KW-1133">Transmembrane helix</keyword>
<comment type="subcellular location">
    <subcellularLocation>
        <location evidence="1">Cell membrane</location>
        <topology evidence="1">Multi-pass membrane protein</topology>
    </subcellularLocation>
</comment>
<accession>A0A317DIY8</accession>
<dbReference type="PANTHER" id="PTHR42688:SF1">
    <property type="entry name" value="BLR5212 PROTEIN"/>
    <property type="match status" value="1"/>
</dbReference>
<feature type="transmembrane region" description="Helical" evidence="7">
    <location>
        <begin position="100"/>
        <end position="127"/>
    </location>
</feature>
<evidence type="ECO:0000313" key="9">
    <source>
        <dbReference type="EMBL" id="PWR14719.1"/>
    </source>
</evidence>
<dbReference type="InterPro" id="IPR036259">
    <property type="entry name" value="MFS_trans_sf"/>
</dbReference>
<feature type="transmembrane region" description="Helical" evidence="7">
    <location>
        <begin position="293"/>
        <end position="317"/>
    </location>
</feature>
<dbReference type="Proteomes" id="UP000246050">
    <property type="component" value="Unassembled WGS sequence"/>
</dbReference>
<dbReference type="Gene3D" id="1.20.1250.20">
    <property type="entry name" value="MFS general substrate transporter like domains"/>
    <property type="match status" value="1"/>
</dbReference>
<dbReference type="EMBL" id="QGKS01000218">
    <property type="protein sequence ID" value="PWR14719.1"/>
    <property type="molecule type" value="Genomic_DNA"/>
</dbReference>
<proteinExistence type="predicted"/>